<dbReference type="Gene3D" id="3.80.10.10">
    <property type="entry name" value="Ribonuclease Inhibitor"/>
    <property type="match status" value="1"/>
</dbReference>
<reference evidence="1" key="1">
    <citation type="journal article" date="2020" name="Nat. Commun.">
        <title>Large-scale genome sequencing of mycorrhizal fungi provides insights into the early evolution of symbiotic traits.</title>
        <authorList>
            <person name="Miyauchi S."/>
            <person name="Kiss E."/>
            <person name="Kuo A."/>
            <person name="Drula E."/>
            <person name="Kohler A."/>
            <person name="Sanchez-Garcia M."/>
            <person name="Morin E."/>
            <person name="Andreopoulos B."/>
            <person name="Barry K.W."/>
            <person name="Bonito G."/>
            <person name="Buee M."/>
            <person name="Carver A."/>
            <person name="Chen C."/>
            <person name="Cichocki N."/>
            <person name="Clum A."/>
            <person name="Culley D."/>
            <person name="Crous P.W."/>
            <person name="Fauchery L."/>
            <person name="Girlanda M."/>
            <person name="Hayes R.D."/>
            <person name="Keri Z."/>
            <person name="LaButti K."/>
            <person name="Lipzen A."/>
            <person name="Lombard V."/>
            <person name="Magnuson J."/>
            <person name="Maillard F."/>
            <person name="Murat C."/>
            <person name="Nolan M."/>
            <person name="Ohm R.A."/>
            <person name="Pangilinan J."/>
            <person name="Pereira M.F."/>
            <person name="Perotto S."/>
            <person name="Peter M."/>
            <person name="Pfister S."/>
            <person name="Riley R."/>
            <person name="Sitrit Y."/>
            <person name="Stielow J.B."/>
            <person name="Szollosi G."/>
            <person name="Zifcakova L."/>
            <person name="Stursova M."/>
            <person name="Spatafora J.W."/>
            <person name="Tedersoo L."/>
            <person name="Vaario L.M."/>
            <person name="Yamada A."/>
            <person name="Yan M."/>
            <person name="Wang P."/>
            <person name="Xu J."/>
            <person name="Bruns T."/>
            <person name="Baldrian P."/>
            <person name="Vilgalys R."/>
            <person name="Dunand C."/>
            <person name="Henrissat B."/>
            <person name="Grigoriev I.V."/>
            <person name="Hibbett D."/>
            <person name="Nagy L.G."/>
            <person name="Martin F.M."/>
        </authorList>
    </citation>
    <scope>NUCLEOTIDE SEQUENCE</scope>
    <source>
        <strain evidence="1">UH-Tt-Lm1</strain>
    </source>
</reference>
<dbReference type="SUPFAM" id="SSF81383">
    <property type="entry name" value="F-box domain"/>
    <property type="match status" value="1"/>
</dbReference>
<dbReference type="AlphaFoldDB" id="A0A9P6HDC1"/>
<accession>A0A9P6HDC1</accession>
<keyword evidence="2" id="KW-1185">Reference proteome</keyword>
<evidence type="ECO:0008006" key="3">
    <source>
        <dbReference type="Google" id="ProtNLM"/>
    </source>
</evidence>
<organism evidence="1 2">
    <name type="scientific">Thelephora terrestris</name>
    <dbReference type="NCBI Taxonomy" id="56493"/>
    <lineage>
        <taxon>Eukaryota</taxon>
        <taxon>Fungi</taxon>
        <taxon>Dikarya</taxon>
        <taxon>Basidiomycota</taxon>
        <taxon>Agaricomycotina</taxon>
        <taxon>Agaricomycetes</taxon>
        <taxon>Thelephorales</taxon>
        <taxon>Thelephoraceae</taxon>
        <taxon>Thelephora</taxon>
    </lineage>
</organism>
<name>A0A9P6HDC1_9AGAM</name>
<dbReference type="Gene3D" id="1.20.1280.50">
    <property type="match status" value="1"/>
</dbReference>
<dbReference type="InterPro" id="IPR032675">
    <property type="entry name" value="LRR_dom_sf"/>
</dbReference>
<dbReference type="EMBL" id="WIUZ02000008">
    <property type="protein sequence ID" value="KAF9784589.1"/>
    <property type="molecule type" value="Genomic_DNA"/>
</dbReference>
<evidence type="ECO:0000313" key="2">
    <source>
        <dbReference type="Proteomes" id="UP000736335"/>
    </source>
</evidence>
<dbReference type="SUPFAM" id="SSF52047">
    <property type="entry name" value="RNI-like"/>
    <property type="match status" value="1"/>
</dbReference>
<gene>
    <name evidence="1" type="ORF">BJ322DRAFT_1065152</name>
</gene>
<sequence length="524" mass="58674">MSPREVAHSLSVIDLLRVLNEKLGLECSKVQGIASAVSVASMETEIESLESRAHDVLRFIPSLRNLLQPVNRLPPEILSRIARDVPDQSAKDARSVIPLTHVCRYWRNSIASASEIWTSISSWNKHFTLLSLERAREAPLRISIDLAQVKTRPWFSELIAPRIQNTAALEFSGLTTPETITKTLPNFPRSMPNLRSLDLSLWGAAPFWDSSVDPFKSFPSNLNSLFLYHIPLYPSVLNVRTLTELTFHNFDFDHPLDTLLTMLEENHSLRRVDIMIIIGNPNFLISHRRTPIRNQLQHLSLTCYNAETTRVLISNIPLQRGASLEINNRDSSAGMTKILSSISATHLANLPSPTHMHSCERDVKLTGSNGSFSFSGLSTPEMSFTGLPLLSFDEIRELRFGYPRQPGSTTNRRVFNPSPFPALETLVIEHDTNVSNTLSTLLSSPQSSPSLKTLAFLDCNLPRDFMKGLEQFASDRQNTMSAWLHRIVIVHSDGFPGAESIRALGRHVAVVDVRFGTELPMDLT</sequence>
<evidence type="ECO:0000313" key="1">
    <source>
        <dbReference type="EMBL" id="KAF9784589.1"/>
    </source>
</evidence>
<dbReference type="InterPro" id="IPR036047">
    <property type="entry name" value="F-box-like_dom_sf"/>
</dbReference>
<proteinExistence type="predicted"/>
<reference evidence="1" key="2">
    <citation type="submission" date="2020-11" db="EMBL/GenBank/DDBJ databases">
        <authorList>
            <consortium name="DOE Joint Genome Institute"/>
            <person name="Kuo A."/>
            <person name="Miyauchi S."/>
            <person name="Kiss E."/>
            <person name="Drula E."/>
            <person name="Kohler A."/>
            <person name="Sanchez-Garcia M."/>
            <person name="Andreopoulos B."/>
            <person name="Barry K.W."/>
            <person name="Bonito G."/>
            <person name="Buee M."/>
            <person name="Carver A."/>
            <person name="Chen C."/>
            <person name="Cichocki N."/>
            <person name="Clum A."/>
            <person name="Culley D."/>
            <person name="Crous P.W."/>
            <person name="Fauchery L."/>
            <person name="Girlanda M."/>
            <person name="Hayes R."/>
            <person name="Keri Z."/>
            <person name="Labutti K."/>
            <person name="Lipzen A."/>
            <person name="Lombard V."/>
            <person name="Magnuson J."/>
            <person name="Maillard F."/>
            <person name="Morin E."/>
            <person name="Murat C."/>
            <person name="Nolan M."/>
            <person name="Ohm R."/>
            <person name="Pangilinan J."/>
            <person name="Pereira M."/>
            <person name="Perotto S."/>
            <person name="Peter M."/>
            <person name="Riley R."/>
            <person name="Sitrit Y."/>
            <person name="Stielow B."/>
            <person name="Szollosi G."/>
            <person name="Zifcakova L."/>
            <person name="Stursova M."/>
            <person name="Spatafora J.W."/>
            <person name="Tedersoo L."/>
            <person name="Vaario L.-M."/>
            <person name="Yamada A."/>
            <person name="Yan M."/>
            <person name="Wang P."/>
            <person name="Xu J."/>
            <person name="Bruns T."/>
            <person name="Baldrian P."/>
            <person name="Vilgalys R."/>
            <person name="Henrissat B."/>
            <person name="Grigoriev I.V."/>
            <person name="Hibbett D."/>
            <person name="Nagy L.G."/>
            <person name="Martin F.M."/>
        </authorList>
    </citation>
    <scope>NUCLEOTIDE SEQUENCE</scope>
    <source>
        <strain evidence="1">UH-Tt-Lm1</strain>
    </source>
</reference>
<comment type="caution">
    <text evidence="1">The sequence shown here is derived from an EMBL/GenBank/DDBJ whole genome shotgun (WGS) entry which is preliminary data.</text>
</comment>
<protein>
    <recommendedName>
        <fullName evidence="3">F-box domain-containing protein</fullName>
    </recommendedName>
</protein>
<dbReference type="OrthoDB" id="3063971at2759"/>
<dbReference type="Proteomes" id="UP000736335">
    <property type="component" value="Unassembled WGS sequence"/>
</dbReference>